<gene>
    <name evidence="1" type="ORF">Maq22A_c13510</name>
</gene>
<evidence type="ECO:0000313" key="1">
    <source>
        <dbReference type="EMBL" id="BAQ45916.1"/>
    </source>
</evidence>
<reference evidence="2" key="2">
    <citation type="submission" date="2015-01" db="EMBL/GenBank/DDBJ databases">
        <title>Complete genome sequence of Methylobacterium aquaticum strain 22A.</title>
        <authorList>
            <person name="Tani A."/>
            <person name="Ogura Y."/>
            <person name="Hayashi T."/>
        </authorList>
    </citation>
    <scope>NUCLEOTIDE SEQUENCE [LARGE SCALE GENOMIC DNA]</scope>
    <source>
        <strain evidence="2">MA-22A</strain>
    </source>
</reference>
<sequence length="62" mass="6483">MRDDAGAVRLGMAVAGWAAAGSPRVTVSISEHHGSIPRVRGARHNGEIDPSVSFFVTRAAAR</sequence>
<dbReference type="KEGG" id="maqu:Maq22A_c13510"/>
<dbReference type="PATRIC" id="fig|270351.10.peg.2604"/>
<dbReference type="EMBL" id="AP014704">
    <property type="protein sequence ID" value="BAQ45916.1"/>
    <property type="molecule type" value="Genomic_DNA"/>
</dbReference>
<accession>A0A0C6F040</accession>
<dbReference type="Proteomes" id="UP000061432">
    <property type="component" value="Chromosome"/>
</dbReference>
<name>A0A0C6F040_9HYPH</name>
<dbReference type="AlphaFoldDB" id="A0A0C6F040"/>
<proteinExistence type="predicted"/>
<protein>
    <submittedName>
        <fullName evidence="1">Uncharacterized protein</fullName>
    </submittedName>
</protein>
<organism evidence="1 2">
    <name type="scientific">Methylobacterium aquaticum</name>
    <dbReference type="NCBI Taxonomy" id="270351"/>
    <lineage>
        <taxon>Bacteria</taxon>
        <taxon>Pseudomonadati</taxon>
        <taxon>Pseudomonadota</taxon>
        <taxon>Alphaproteobacteria</taxon>
        <taxon>Hyphomicrobiales</taxon>
        <taxon>Methylobacteriaceae</taxon>
        <taxon>Methylobacterium</taxon>
    </lineage>
</organism>
<evidence type="ECO:0000313" key="2">
    <source>
        <dbReference type="Proteomes" id="UP000061432"/>
    </source>
</evidence>
<reference evidence="1 2" key="1">
    <citation type="journal article" date="2015" name="Genome Announc.">
        <title>Complete Genome Sequence of Methylobacterium aquaticum Strain 22A, Isolated from Racomitrium japonicum Moss.</title>
        <authorList>
            <person name="Tani A."/>
            <person name="Ogura Y."/>
            <person name="Hayashi T."/>
            <person name="Kimbara K."/>
        </authorList>
    </citation>
    <scope>NUCLEOTIDE SEQUENCE [LARGE SCALE GENOMIC DNA]</scope>
    <source>
        <strain evidence="1 2">MA-22A</strain>
    </source>
</reference>